<reference evidence="7" key="1">
    <citation type="submission" date="2020-05" db="EMBL/GenBank/DDBJ databases">
        <authorList>
            <person name="Chiriac C."/>
            <person name="Salcher M."/>
            <person name="Ghai R."/>
            <person name="Kavagutti S V."/>
        </authorList>
    </citation>
    <scope>NUCLEOTIDE SEQUENCE</scope>
</reference>
<organism evidence="7">
    <name type="scientific">freshwater metagenome</name>
    <dbReference type="NCBI Taxonomy" id="449393"/>
    <lineage>
        <taxon>unclassified sequences</taxon>
        <taxon>metagenomes</taxon>
        <taxon>ecological metagenomes</taxon>
    </lineage>
</organism>
<evidence type="ECO:0000256" key="6">
    <source>
        <dbReference type="ARBA" id="ARBA00023315"/>
    </source>
</evidence>
<dbReference type="PANTHER" id="PTHR23100">
    <property type="entry name" value="ARGININE BIOSYNTHESIS BIFUNCTIONAL PROTEIN ARGJ"/>
    <property type="match status" value="1"/>
</dbReference>
<dbReference type="InterPro" id="IPR016117">
    <property type="entry name" value="ArgJ-like_dom_sf"/>
</dbReference>
<sequence length="382" mass="39576">MTSNPKGFLATGVAAGLKSSGLPDLALIQNVGPLKSAAAVFTKNRVIAAPVVWSKQVIKDGQIEAVLLNSGGANACTGPEGFADTHKSAEMVSESLGISSSDTFICSTGLIGVRLPMEKIESGIGLAVGNLNADDWDGAANAIMTTDSKPKIARSNIEGISFVGIAKGAGMLAPSLATMLCVLATDAIVEPDELKAALEFATEQTFDRIDSDGCTSTNDTVLVMASGSSGVKISLESLKAKLVEVCASLAHQLISDAEGHTKIIAVRVINAVNESDAVSVGRACARNNLLKCAIFGEDANWGRILAAVGITDAIFDPADLDVSINGVMIAKNSAPWADRTLVDMTGKDVSILIDLKSGKSEATVWTNDLSTMYVHENSAYSS</sequence>
<keyword evidence="3" id="KW-0963">Cytoplasm</keyword>
<dbReference type="GO" id="GO:0004358">
    <property type="term" value="F:L-glutamate N-acetyltransferase activity, acting on acetyl-L-ornithine as donor"/>
    <property type="evidence" value="ECO:0007669"/>
    <property type="project" value="InterPro"/>
</dbReference>
<name>A0A6J7UBN3_9ZZZZ</name>
<comment type="similarity">
    <text evidence="2">Belongs to the ArgJ family.</text>
</comment>
<dbReference type="Gene3D" id="3.10.20.340">
    <property type="entry name" value="ArgJ beta chain, C-terminal domain"/>
    <property type="match status" value="1"/>
</dbReference>
<accession>A0A6J7UBN3</accession>
<comment type="subcellular location">
    <subcellularLocation>
        <location evidence="1">Cytoplasm</location>
    </subcellularLocation>
</comment>
<dbReference type="GO" id="GO:0006526">
    <property type="term" value="P:L-arginine biosynthetic process"/>
    <property type="evidence" value="ECO:0007669"/>
    <property type="project" value="InterPro"/>
</dbReference>
<dbReference type="InterPro" id="IPR042195">
    <property type="entry name" value="ArgJ_beta_C"/>
</dbReference>
<dbReference type="AlphaFoldDB" id="A0A6J7UBN3"/>
<keyword evidence="4" id="KW-0808">Transferase</keyword>
<evidence type="ECO:0000256" key="5">
    <source>
        <dbReference type="ARBA" id="ARBA00022813"/>
    </source>
</evidence>
<dbReference type="GO" id="GO:0004042">
    <property type="term" value="F:L-glutamate N-acetyltransferase activity"/>
    <property type="evidence" value="ECO:0007669"/>
    <property type="project" value="TreeGrafter"/>
</dbReference>
<dbReference type="InterPro" id="IPR002813">
    <property type="entry name" value="Arg_biosynth_ArgJ"/>
</dbReference>
<dbReference type="NCBIfam" id="NF003802">
    <property type="entry name" value="PRK05388.1"/>
    <property type="match status" value="1"/>
</dbReference>
<evidence type="ECO:0000313" key="7">
    <source>
        <dbReference type="EMBL" id="CAB5063201.1"/>
    </source>
</evidence>
<keyword evidence="5" id="KW-0068">Autocatalytic cleavage</keyword>
<protein>
    <submittedName>
        <fullName evidence="7">Unannotated protein</fullName>
    </submittedName>
</protein>
<dbReference type="EMBL" id="CAFBQS010000079">
    <property type="protein sequence ID" value="CAB5063201.1"/>
    <property type="molecule type" value="Genomic_DNA"/>
</dbReference>
<keyword evidence="6" id="KW-0012">Acyltransferase</keyword>
<dbReference type="PANTHER" id="PTHR23100:SF0">
    <property type="entry name" value="ARGININE BIOSYNTHESIS BIFUNCTIONAL PROTEIN ARGJ, MITOCHONDRIAL"/>
    <property type="match status" value="1"/>
</dbReference>
<dbReference type="NCBIfam" id="TIGR00120">
    <property type="entry name" value="ArgJ"/>
    <property type="match status" value="1"/>
</dbReference>
<dbReference type="CDD" id="cd02152">
    <property type="entry name" value="OAT"/>
    <property type="match status" value="1"/>
</dbReference>
<dbReference type="GO" id="GO:0005737">
    <property type="term" value="C:cytoplasm"/>
    <property type="evidence" value="ECO:0007669"/>
    <property type="project" value="UniProtKB-SubCell"/>
</dbReference>
<dbReference type="HAMAP" id="MF_01106">
    <property type="entry name" value="ArgJ"/>
    <property type="match status" value="1"/>
</dbReference>
<dbReference type="Pfam" id="PF01960">
    <property type="entry name" value="ArgJ"/>
    <property type="match status" value="1"/>
</dbReference>
<evidence type="ECO:0000256" key="1">
    <source>
        <dbReference type="ARBA" id="ARBA00004496"/>
    </source>
</evidence>
<dbReference type="Gene3D" id="3.60.70.12">
    <property type="entry name" value="L-amino peptidase D-ALA esterase/amidase"/>
    <property type="match status" value="1"/>
</dbReference>
<gene>
    <name evidence="7" type="ORF">UFOPK4366_00521</name>
</gene>
<dbReference type="FunFam" id="3.10.20.340:FF:000003">
    <property type="entry name" value="Arginine biosynthesis bifunctional protein ArgJ"/>
    <property type="match status" value="1"/>
</dbReference>
<evidence type="ECO:0000256" key="3">
    <source>
        <dbReference type="ARBA" id="ARBA00022490"/>
    </source>
</evidence>
<dbReference type="GO" id="GO:0006592">
    <property type="term" value="P:ornithine biosynthetic process"/>
    <property type="evidence" value="ECO:0007669"/>
    <property type="project" value="TreeGrafter"/>
</dbReference>
<proteinExistence type="inferred from homology"/>
<dbReference type="SUPFAM" id="SSF56266">
    <property type="entry name" value="DmpA/ArgJ-like"/>
    <property type="match status" value="1"/>
</dbReference>
<evidence type="ECO:0000256" key="2">
    <source>
        <dbReference type="ARBA" id="ARBA00006774"/>
    </source>
</evidence>
<evidence type="ECO:0000256" key="4">
    <source>
        <dbReference type="ARBA" id="ARBA00022679"/>
    </source>
</evidence>